<dbReference type="Gene3D" id="3.40.50.410">
    <property type="entry name" value="von Willebrand factor, type A domain"/>
    <property type="match status" value="1"/>
</dbReference>
<dbReference type="EMBL" id="JAACXV010000242">
    <property type="protein sequence ID" value="KAF7281415.1"/>
    <property type="molecule type" value="Genomic_DNA"/>
</dbReference>
<dbReference type="PANTHER" id="PTHR13532">
    <property type="match status" value="1"/>
</dbReference>
<dbReference type="InterPro" id="IPR045814">
    <property type="entry name" value="IntS14_b-barrel"/>
</dbReference>
<dbReference type="Proteomes" id="UP000625711">
    <property type="component" value="Unassembled WGS sequence"/>
</dbReference>
<comment type="caution">
    <text evidence="6">The sequence shown here is derived from an EMBL/GenBank/DDBJ whole genome shotgun (WGS) entry which is preliminary data.</text>
</comment>
<dbReference type="InterPro" id="IPR002035">
    <property type="entry name" value="VWF_A"/>
</dbReference>
<dbReference type="PROSITE" id="PS50234">
    <property type="entry name" value="VWFA"/>
    <property type="match status" value="1"/>
</dbReference>
<keyword evidence="3" id="KW-0539">Nucleus</keyword>
<dbReference type="InterPro" id="IPR036465">
    <property type="entry name" value="vWFA_dom_sf"/>
</dbReference>
<evidence type="ECO:0000256" key="3">
    <source>
        <dbReference type="ARBA" id="ARBA00023242"/>
    </source>
</evidence>
<dbReference type="InterPro" id="IPR046471">
    <property type="entry name" value="IntS14_C"/>
</dbReference>
<evidence type="ECO:0000259" key="5">
    <source>
        <dbReference type="PROSITE" id="PS50234"/>
    </source>
</evidence>
<gene>
    <name evidence="6" type="ORF">GWI33_004795</name>
</gene>
<comment type="similarity">
    <text evidence="4">Belongs to the Integrator subunit 14 family.</text>
</comment>
<evidence type="ECO:0000313" key="6">
    <source>
        <dbReference type="EMBL" id="KAF7281415.1"/>
    </source>
</evidence>
<dbReference type="SUPFAM" id="SSF53300">
    <property type="entry name" value="vWA-like"/>
    <property type="match status" value="1"/>
</dbReference>
<dbReference type="AlphaFoldDB" id="A0A834MII6"/>
<dbReference type="GO" id="GO:0034472">
    <property type="term" value="P:snRNA 3'-end processing"/>
    <property type="evidence" value="ECO:0007669"/>
    <property type="project" value="TreeGrafter"/>
</dbReference>
<proteinExistence type="inferred from homology"/>
<protein>
    <recommendedName>
        <fullName evidence="2">Integrator complex subunit 14</fullName>
    </recommendedName>
</protein>
<dbReference type="Pfam" id="PF20504">
    <property type="entry name" value="IntS14_C"/>
    <property type="match status" value="1"/>
</dbReference>
<feature type="domain" description="VWFA" evidence="5">
    <location>
        <begin position="2"/>
        <end position="204"/>
    </location>
</feature>
<accession>A0A834MII6</accession>
<evidence type="ECO:0000256" key="2">
    <source>
        <dbReference type="ARBA" id="ARBA00016816"/>
    </source>
</evidence>
<dbReference type="PANTHER" id="PTHR13532:SF3">
    <property type="entry name" value="INTEGRATOR COMPLEX SUBUNIT 14"/>
    <property type="match status" value="1"/>
</dbReference>
<evidence type="ECO:0000256" key="4">
    <source>
        <dbReference type="ARBA" id="ARBA00061449"/>
    </source>
</evidence>
<dbReference type="Pfam" id="PF13519">
    <property type="entry name" value="VWA_2"/>
    <property type="match status" value="1"/>
</dbReference>
<sequence length="498" mass="55245">MPTVILLDVSLSMTRPVQLLEGIETTRKQLAITGINAFLDHLSIHSKLEFIALMAFSSLYEEKCSFTRDYNAIKSELKNIDDYDKTCIETALHGVNHMILTEWGNNTACQIILITDGSTGIGSKSLKESLSTLNQRNGGLPFPLPFPFPAKIHVVCISAANEPNFIKSKSLYQRLIDLSGYDGSIHVPDNLQSESNIVNLFQKLAEEMYTSFKGVLKCGNLESKIILSPTPVAYTKVTDFNTQTYNVSNLIDVCGFISVADIGSPMAVSRHLILPAGILQKPDASSNEIDLTDENSVDEGSTPSFCVLLHGALKVENMAALVSVGDNWFGFVYSWADSKKKSNLMLTILTPGSDVIPWLGDLNELGTADMFPADQLGTFPLRPNEKRSYSQNGVVWIRQAGLQSDIQKILRHARKLPEKTQQFYKELNRLRKAAISLGFQDLLSGLARIFERECLQLPETAHPDCSVQLQHAADMLRKPQNRDIKSMLMPLQTNYNSA</sequence>
<comment type="subcellular location">
    <subcellularLocation>
        <location evidence="1">Nucleus</location>
    </subcellularLocation>
</comment>
<name>A0A834MII6_RHYFE</name>
<evidence type="ECO:0000256" key="1">
    <source>
        <dbReference type="ARBA" id="ARBA00004123"/>
    </source>
</evidence>
<dbReference type="OrthoDB" id="2374335at2759"/>
<dbReference type="Pfam" id="PF19435">
    <property type="entry name" value="IntS14_b-barrel"/>
    <property type="match status" value="1"/>
</dbReference>
<dbReference type="CDD" id="cd00198">
    <property type="entry name" value="vWFA"/>
    <property type="match status" value="1"/>
</dbReference>
<keyword evidence="7" id="KW-1185">Reference proteome</keyword>
<dbReference type="InterPro" id="IPR039841">
    <property type="entry name" value="INTS14"/>
</dbReference>
<dbReference type="GO" id="GO:0032039">
    <property type="term" value="C:integrator complex"/>
    <property type="evidence" value="ECO:0007669"/>
    <property type="project" value="InterPro"/>
</dbReference>
<organism evidence="6 7">
    <name type="scientific">Rhynchophorus ferrugineus</name>
    <name type="common">Red palm weevil</name>
    <name type="synonym">Curculio ferrugineus</name>
    <dbReference type="NCBI Taxonomy" id="354439"/>
    <lineage>
        <taxon>Eukaryota</taxon>
        <taxon>Metazoa</taxon>
        <taxon>Ecdysozoa</taxon>
        <taxon>Arthropoda</taxon>
        <taxon>Hexapoda</taxon>
        <taxon>Insecta</taxon>
        <taxon>Pterygota</taxon>
        <taxon>Neoptera</taxon>
        <taxon>Endopterygota</taxon>
        <taxon>Coleoptera</taxon>
        <taxon>Polyphaga</taxon>
        <taxon>Cucujiformia</taxon>
        <taxon>Curculionidae</taxon>
        <taxon>Dryophthorinae</taxon>
        <taxon>Rhynchophorus</taxon>
    </lineage>
</organism>
<reference evidence="6" key="1">
    <citation type="submission" date="2020-08" db="EMBL/GenBank/DDBJ databases">
        <title>Genome sequencing and assembly of the red palm weevil Rhynchophorus ferrugineus.</title>
        <authorList>
            <person name="Dias G.B."/>
            <person name="Bergman C.M."/>
            <person name="Manee M."/>
        </authorList>
    </citation>
    <scope>NUCLEOTIDE SEQUENCE</scope>
    <source>
        <strain evidence="6">AA-2017</strain>
        <tissue evidence="6">Whole larva</tissue>
    </source>
</reference>
<evidence type="ECO:0000313" key="7">
    <source>
        <dbReference type="Proteomes" id="UP000625711"/>
    </source>
</evidence>